<reference evidence="1 2" key="1">
    <citation type="journal article" date="2021" name="Appl. Environ. Microbiol.">
        <title>Genetic linkage and physical mapping for an oyster mushroom Pleurotus cornucopiae and QTL analysis for the trait cap color.</title>
        <authorList>
            <person name="Zhang Y."/>
            <person name="Gao W."/>
            <person name="Sonnenberg A."/>
            <person name="Chen Q."/>
            <person name="Zhang J."/>
            <person name="Huang C."/>
        </authorList>
    </citation>
    <scope>NUCLEOTIDE SEQUENCE [LARGE SCALE GENOMIC DNA]</scope>
    <source>
        <strain evidence="1">CCMSSC00406</strain>
    </source>
</reference>
<protein>
    <submittedName>
        <fullName evidence="1">Uncharacterized protein</fullName>
    </submittedName>
</protein>
<proteinExistence type="predicted"/>
<organism evidence="1 2">
    <name type="scientific">Pleurotus cornucopiae</name>
    <name type="common">Cornucopia mushroom</name>
    <dbReference type="NCBI Taxonomy" id="5321"/>
    <lineage>
        <taxon>Eukaryota</taxon>
        <taxon>Fungi</taxon>
        <taxon>Dikarya</taxon>
        <taxon>Basidiomycota</taxon>
        <taxon>Agaricomycotina</taxon>
        <taxon>Agaricomycetes</taxon>
        <taxon>Agaricomycetidae</taxon>
        <taxon>Agaricales</taxon>
        <taxon>Pleurotineae</taxon>
        <taxon>Pleurotaceae</taxon>
        <taxon>Pleurotus</taxon>
    </lineage>
</organism>
<dbReference type="Proteomes" id="UP000824881">
    <property type="component" value="Unassembled WGS sequence"/>
</dbReference>
<dbReference type="EMBL" id="WQMT02000004">
    <property type="protein sequence ID" value="KAG9223946.1"/>
    <property type="molecule type" value="Genomic_DNA"/>
</dbReference>
<comment type="caution">
    <text evidence="1">The sequence shown here is derived from an EMBL/GenBank/DDBJ whole genome shotgun (WGS) entry which is preliminary data.</text>
</comment>
<gene>
    <name evidence="1" type="ORF">CCMSSC00406_0004438</name>
</gene>
<name>A0ACB7J1F5_PLECO</name>
<accession>A0ACB7J1F5</accession>
<evidence type="ECO:0000313" key="1">
    <source>
        <dbReference type="EMBL" id="KAG9223946.1"/>
    </source>
</evidence>
<keyword evidence="2" id="KW-1185">Reference proteome</keyword>
<evidence type="ECO:0000313" key="2">
    <source>
        <dbReference type="Proteomes" id="UP000824881"/>
    </source>
</evidence>
<sequence>MQFTINVAIFVLSIAGAALASPLQSRATRDVGDAVGDVGSVVGDVVGDVVGAVGDAAGDAAGTVGDVAGGVLGAVGDVAGDPIGAGSSQKRNSLALCRRVSALLSVMSAHPHLPRALIQSMKLIEGAGKSTSYDPTFRVVRLDIQNPFDTDFDANTLLELPRTIGLVPPRYRCTYLHDAVFNGDVILACEMIRLGAGIDVVDSRANTPLMIGTIRLADLCRLHGPQTRSFVPSENPYSRIATIVRTLVEHLANVNFTSNRRTPLHHACETHDWELITLLINHGANPSLRGTEPLIPSLKAADAQRIQGLLDQYDRIKDKGPPRRPCPCFSGLFLDECHAKRAQPYPEHHACPGFGCQGLKPYGECCLPRGIQALEAWDASAQRIKTEVTTTIYPDPEEETEGHPMFVIRRKLARYFSGGLNVQGNIVDVLRFLACNDKACPKGFDDRALDAHQKLGHYCAQALTEDFVDPAYKYALQRVKFMPWPVGQQRTKEFCHERQERWNAAVDRYIAKRIDTRPREEIEKAAKLGKFLVESVKSQTGPIINECVASQAKEGGPYCRNNSSTSIAGKP</sequence>